<protein>
    <submittedName>
        <fullName evidence="2">Uncharacterized protein</fullName>
    </submittedName>
</protein>
<organism evidence="2 3">
    <name type="scientific">Mytilus coruscus</name>
    <name type="common">Sea mussel</name>
    <dbReference type="NCBI Taxonomy" id="42192"/>
    <lineage>
        <taxon>Eukaryota</taxon>
        <taxon>Metazoa</taxon>
        <taxon>Spiralia</taxon>
        <taxon>Lophotrochozoa</taxon>
        <taxon>Mollusca</taxon>
        <taxon>Bivalvia</taxon>
        <taxon>Autobranchia</taxon>
        <taxon>Pteriomorphia</taxon>
        <taxon>Mytilida</taxon>
        <taxon>Mytiloidea</taxon>
        <taxon>Mytilidae</taxon>
        <taxon>Mytilinae</taxon>
        <taxon>Mytilus</taxon>
    </lineage>
</organism>
<name>A0A6J8ESA0_MYTCO</name>
<keyword evidence="3" id="KW-1185">Reference proteome</keyword>
<feature type="signal peptide" evidence="1">
    <location>
        <begin position="1"/>
        <end position="24"/>
    </location>
</feature>
<dbReference type="PROSITE" id="PS51257">
    <property type="entry name" value="PROKAR_LIPOPROTEIN"/>
    <property type="match status" value="1"/>
</dbReference>
<dbReference type="OrthoDB" id="6096806at2759"/>
<evidence type="ECO:0000313" key="2">
    <source>
        <dbReference type="EMBL" id="CAC5422562.1"/>
    </source>
</evidence>
<dbReference type="EMBL" id="CACVKT020009642">
    <property type="protein sequence ID" value="CAC5422562.1"/>
    <property type="molecule type" value="Genomic_DNA"/>
</dbReference>
<dbReference type="Proteomes" id="UP000507470">
    <property type="component" value="Unassembled WGS sequence"/>
</dbReference>
<accession>A0A6J8ESA0</accession>
<evidence type="ECO:0000313" key="3">
    <source>
        <dbReference type="Proteomes" id="UP000507470"/>
    </source>
</evidence>
<gene>
    <name evidence="2" type="ORF">MCOR_54605</name>
</gene>
<dbReference type="AlphaFoldDB" id="A0A6J8ESA0"/>
<sequence length="153" mass="17277">MGKVTGWLLLLISIACIFSSTVTATYNVSHPCNRPLASTFSSNLTEEIKINCTNGTMPWNAPMRYLETRFQPKNIEEEHSLCIERISSTTIDIIENDDGELTWLPLPKPGKPSCSKPKFGNITMAFKGPHFPKSFAVFISFRLVKKSEQEEEY</sequence>
<reference evidence="2 3" key="1">
    <citation type="submission" date="2020-06" db="EMBL/GenBank/DDBJ databases">
        <authorList>
            <person name="Li R."/>
            <person name="Bekaert M."/>
        </authorList>
    </citation>
    <scope>NUCLEOTIDE SEQUENCE [LARGE SCALE GENOMIC DNA]</scope>
    <source>
        <strain evidence="3">wild</strain>
    </source>
</reference>
<feature type="chain" id="PRO_5027093502" evidence="1">
    <location>
        <begin position="25"/>
        <end position="153"/>
    </location>
</feature>
<proteinExistence type="predicted"/>
<evidence type="ECO:0000256" key="1">
    <source>
        <dbReference type="SAM" id="SignalP"/>
    </source>
</evidence>
<keyword evidence="1" id="KW-0732">Signal</keyword>